<keyword evidence="3 6" id="KW-1133">Transmembrane helix</keyword>
<comment type="subcellular location">
    <subcellularLocation>
        <location evidence="1">Membrane</location>
        <topology evidence="1">Single-pass membrane protein</topology>
    </subcellularLocation>
</comment>
<feature type="region of interest" description="Disordered" evidence="5">
    <location>
        <begin position="228"/>
        <end position="260"/>
    </location>
</feature>
<evidence type="ECO:0000256" key="5">
    <source>
        <dbReference type="SAM" id="MobiDB-lite"/>
    </source>
</evidence>
<feature type="transmembrane region" description="Helical" evidence="6">
    <location>
        <begin position="268"/>
        <end position="290"/>
    </location>
</feature>
<gene>
    <name evidence="8" type="ORF">PsYK624_015820</name>
</gene>
<feature type="compositionally biased region" description="Polar residues" evidence="5">
    <location>
        <begin position="359"/>
        <end position="388"/>
    </location>
</feature>
<feature type="region of interest" description="Disordered" evidence="5">
    <location>
        <begin position="304"/>
        <end position="450"/>
    </location>
</feature>
<feature type="signal peptide" evidence="7">
    <location>
        <begin position="1"/>
        <end position="17"/>
    </location>
</feature>
<dbReference type="GO" id="GO:0016020">
    <property type="term" value="C:membrane"/>
    <property type="evidence" value="ECO:0007669"/>
    <property type="project" value="UniProtKB-SubCell"/>
</dbReference>
<sequence length="450" mass="46679">MLGRLLPLALFPALSLAYSFNFESTPKECDDLSISITGSGSPPYNLLIIPFGPSPLPNNVEARKIVQQSFNGTSTSFELKYPQNSQFVAVLSDSSGFGSGGTSGVVTVLSGGGSSCYSGTTVTSPPWVYSLVPNSLTQCMGTRIWWDPAADLQGTPFFQGVIPGGQSFSVPVPTNNLTTVAEQGIGFTWTPSVRAGTTVILLGGDNRGPGTGGSSTYIVNFGDNSCLNDQSPSSTPGSPAGGSYPTSTSGAGTSGGGSSGHSTDVGAIVGGVIGGVVGAIAIALLILFFIRRRRFHQTEKGRPVDLLHENDGSNDNLPQFYRPEPFVVPEPSAPSTVGGAAPETSAATDTRPSFDQRNSHYSTLTAEQPAQSLRSSTPDQSQSASTSAYMRKSPAPPSFRPVNIVQHEDAGPGADMSDQEPETIELPPAYTNIRSNAAPPPPPDDEVAAS</sequence>
<dbReference type="PANTHER" id="PTHR15549">
    <property type="entry name" value="PAIRED IMMUNOGLOBULIN-LIKE TYPE 2 RECEPTOR"/>
    <property type="match status" value="1"/>
</dbReference>
<reference evidence="8 9" key="1">
    <citation type="submission" date="2021-08" db="EMBL/GenBank/DDBJ databases">
        <title>Draft Genome Sequence of Phanerochaete sordida strain YK-624.</title>
        <authorList>
            <person name="Mori T."/>
            <person name="Dohra H."/>
            <person name="Suzuki T."/>
            <person name="Kawagishi H."/>
            <person name="Hirai H."/>
        </authorList>
    </citation>
    <scope>NUCLEOTIDE SEQUENCE [LARGE SCALE GENOMIC DNA]</scope>
    <source>
        <strain evidence="8 9">YK-624</strain>
    </source>
</reference>
<proteinExistence type="predicted"/>
<protein>
    <submittedName>
        <fullName evidence="8">Uncharacterized protein</fullName>
    </submittedName>
</protein>
<dbReference type="AlphaFoldDB" id="A0A9P3FYD6"/>
<evidence type="ECO:0000256" key="7">
    <source>
        <dbReference type="SAM" id="SignalP"/>
    </source>
</evidence>
<evidence type="ECO:0000256" key="1">
    <source>
        <dbReference type="ARBA" id="ARBA00004167"/>
    </source>
</evidence>
<evidence type="ECO:0000256" key="6">
    <source>
        <dbReference type="SAM" id="Phobius"/>
    </source>
</evidence>
<organism evidence="8 9">
    <name type="scientific">Phanerochaete sordida</name>
    <dbReference type="NCBI Taxonomy" id="48140"/>
    <lineage>
        <taxon>Eukaryota</taxon>
        <taxon>Fungi</taxon>
        <taxon>Dikarya</taxon>
        <taxon>Basidiomycota</taxon>
        <taxon>Agaricomycotina</taxon>
        <taxon>Agaricomycetes</taxon>
        <taxon>Polyporales</taxon>
        <taxon>Phanerochaetaceae</taxon>
        <taxon>Phanerochaete</taxon>
    </lineage>
</organism>
<evidence type="ECO:0000313" key="8">
    <source>
        <dbReference type="EMBL" id="GJE85503.1"/>
    </source>
</evidence>
<keyword evidence="7" id="KW-0732">Signal</keyword>
<feature type="chain" id="PRO_5040326548" evidence="7">
    <location>
        <begin position="18"/>
        <end position="450"/>
    </location>
</feature>
<dbReference type="OrthoDB" id="3267813at2759"/>
<dbReference type="InterPro" id="IPR051694">
    <property type="entry name" value="Immunoregulatory_rcpt-like"/>
</dbReference>
<evidence type="ECO:0000313" key="9">
    <source>
        <dbReference type="Proteomes" id="UP000703269"/>
    </source>
</evidence>
<keyword evidence="9" id="KW-1185">Reference proteome</keyword>
<keyword evidence="4 6" id="KW-0472">Membrane</keyword>
<evidence type="ECO:0000256" key="2">
    <source>
        <dbReference type="ARBA" id="ARBA00022692"/>
    </source>
</evidence>
<evidence type="ECO:0000256" key="4">
    <source>
        <dbReference type="ARBA" id="ARBA00023136"/>
    </source>
</evidence>
<accession>A0A9P3FYD6</accession>
<dbReference type="EMBL" id="BPQB01000002">
    <property type="protein sequence ID" value="GJE85503.1"/>
    <property type="molecule type" value="Genomic_DNA"/>
</dbReference>
<dbReference type="Proteomes" id="UP000703269">
    <property type="component" value="Unassembled WGS sequence"/>
</dbReference>
<keyword evidence="2 6" id="KW-0812">Transmembrane</keyword>
<feature type="compositionally biased region" description="Low complexity" evidence="5">
    <location>
        <begin position="231"/>
        <end position="251"/>
    </location>
</feature>
<dbReference type="GO" id="GO:0071944">
    <property type="term" value="C:cell periphery"/>
    <property type="evidence" value="ECO:0007669"/>
    <property type="project" value="UniProtKB-ARBA"/>
</dbReference>
<name>A0A9P3FYD6_9APHY</name>
<evidence type="ECO:0000256" key="3">
    <source>
        <dbReference type="ARBA" id="ARBA00022989"/>
    </source>
</evidence>
<comment type="caution">
    <text evidence="8">The sequence shown here is derived from an EMBL/GenBank/DDBJ whole genome shotgun (WGS) entry which is preliminary data.</text>
</comment>